<dbReference type="Proteomes" id="UP000316624">
    <property type="component" value="Unassembled WGS sequence"/>
</dbReference>
<name>A0A562KBI6_SPHWJ</name>
<proteinExistence type="predicted"/>
<keyword evidence="3" id="KW-1185">Reference proteome</keyword>
<dbReference type="RefSeq" id="WP_021244125.1">
    <property type="nucleotide sequence ID" value="NZ_JACIIY010000007.1"/>
</dbReference>
<dbReference type="EMBL" id="VLKK01000008">
    <property type="protein sequence ID" value="TWH92781.1"/>
    <property type="molecule type" value="Genomic_DNA"/>
</dbReference>
<evidence type="ECO:0000313" key="2">
    <source>
        <dbReference type="EMBL" id="TWH92781.1"/>
    </source>
</evidence>
<organism evidence="2 3">
    <name type="scientific">Sphingobium wenxiniae (strain DSM 21828 / CGMCC 1.7748 / JZ-1)</name>
    <dbReference type="NCBI Taxonomy" id="595605"/>
    <lineage>
        <taxon>Bacteria</taxon>
        <taxon>Pseudomonadati</taxon>
        <taxon>Pseudomonadota</taxon>
        <taxon>Alphaproteobacteria</taxon>
        <taxon>Sphingomonadales</taxon>
        <taxon>Sphingomonadaceae</taxon>
        <taxon>Sphingobium</taxon>
    </lineage>
</organism>
<protein>
    <recommendedName>
        <fullName evidence="4">Lipoprotein</fullName>
    </recommendedName>
</protein>
<evidence type="ECO:0000313" key="3">
    <source>
        <dbReference type="Proteomes" id="UP000316624"/>
    </source>
</evidence>
<sequence length="252" mass="26947">MSVLLRAVTALSAALLLSACLVTPGKFDSTLDIHADRSFTFTYKGEIIASDLGKDLPGPDGLGDESDDDGVAPTTQDSVYRTARVWRIKDGAAEQSFANRKDAGDDAKMQAIATALAKEKGFRAARYLGDHKFEIDYAISGRLDHAFLFPFNTDAQIVLPFVAVELRGADRVRVKAPGFSTSYDKSQGPSMGGSGDDAAKALDGTFTLTTDAEIVAQNQEDGAQDTPQGKRIVWKVTPMTADAPSATLRVRP</sequence>
<gene>
    <name evidence="2" type="ORF">IQ35_02440</name>
</gene>
<dbReference type="PROSITE" id="PS51257">
    <property type="entry name" value="PROKAR_LIPOPROTEIN"/>
    <property type="match status" value="1"/>
</dbReference>
<feature type="signal peptide" evidence="1">
    <location>
        <begin position="1"/>
        <end position="19"/>
    </location>
</feature>
<feature type="chain" id="PRO_5021912404" description="Lipoprotein" evidence="1">
    <location>
        <begin position="20"/>
        <end position="252"/>
    </location>
</feature>
<comment type="caution">
    <text evidence="2">The sequence shown here is derived from an EMBL/GenBank/DDBJ whole genome shotgun (WGS) entry which is preliminary data.</text>
</comment>
<evidence type="ECO:0008006" key="4">
    <source>
        <dbReference type="Google" id="ProtNLM"/>
    </source>
</evidence>
<accession>A0A562KBI6</accession>
<reference evidence="2 3" key="1">
    <citation type="journal article" date="2015" name="Stand. Genomic Sci.">
        <title>Genomic Encyclopedia of Bacterial and Archaeal Type Strains, Phase III: the genomes of soil and plant-associated and newly described type strains.</title>
        <authorList>
            <person name="Whitman W.B."/>
            <person name="Woyke T."/>
            <person name="Klenk H.P."/>
            <person name="Zhou Y."/>
            <person name="Lilburn T.G."/>
            <person name="Beck B.J."/>
            <person name="De Vos P."/>
            <person name="Vandamme P."/>
            <person name="Eisen J.A."/>
            <person name="Garrity G."/>
            <person name="Hugenholtz P."/>
            <person name="Kyrpides N.C."/>
        </authorList>
    </citation>
    <scope>NUCLEOTIDE SEQUENCE [LARGE SCALE GENOMIC DNA]</scope>
    <source>
        <strain evidence="2 3">CGMCC 1.7748</strain>
    </source>
</reference>
<dbReference type="AlphaFoldDB" id="A0A562KBI6"/>
<keyword evidence="1" id="KW-0732">Signal</keyword>
<evidence type="ECO:0000256" key="1">
    <source>
        <dbReference type="SAM" id="SignalP"/>
    </source>
</evidence>